<accession>A0ACA9R645</accession>
<dbReference type="Proteomes" id="UP000789920">
    <property type="component" value="Unassembled WGS sequence"/>
</dbReference>
<protein>
    <submittedName>
        <fullName evidence="1">16481_t:CDS:1</fullName>
    </submittedName>
</protein>
<evidence type="ECO:0000313" key="2">
    <source>
        <dbReference type="Proteomes" id="UP000789920"/>
    </source>
</evidence>
<reference evidence="1" key="1">
    <citation type="submission" date="2021-06" db="EMBL/GenBank/DDBJ databases">
        <authorList>
            <person name="Kallberg Y."/>
            <person name="Tangrot J."/>
            <person name="Rosling A."/>
        </authorList>
    </citation>
    <scope>NUCLEOTIDE SEQUENCE</scope>
    <source>
        <strain evidence="1">MA461A</strain>
    </source>
</reference>
<proteinExistence type="predicted"/>
<sequence length="93" mass="11054">FEKNEVEVDDVDNLSFDRFLKEIKNDYENCEPKLQQVFKMFIKRYRAAKSQLIAQAIIFFYNLDSSTQIKNGAIIRVQPERKVRQTNKQGHNL</sequence>
<comment type="caution">
    <text evidence="1">The sequence shown here is derived from an EMBL/GenBank/DDBJ whole genome shotgun (WGS) entry which is preliminary data.</text>
</comment>
<evidence type="ECO:0000313" key="1">
    <source>
        <dbReference type="EMBL" id="CAG8778734.1"/>
    </source>
</evidence>
<dbReference type="EMBL" id="CAJVQC010044020">
    <property type="protein sequence ID" value="CAG8778734.1"/>
    <property type="molecule type" value="Genomic_DNA"/>
</dbReference>
<organism evidence="1 2">
    <name type="scientific">Racocetra persica</name>
    <dbReference type="NCBI Taxonomy" id="160502"/>
    <lineage>
        <taxon>Eukaryota</taxon>
        <taxon>Fungi</taxon>
        <taxon>Fungi incertae sedis</taxon>
        <taxon>Mucoromycota</taxon>
        <taxon>Glomeromycotina</taxon>
        <taxon>Glomeromycetes</taxon>
        <taxon>Diversisporales</taxon>
        <taxon>Gigasporaceae</taxon>
        <taxon>Racocetra</taxon>
    </lineage>
</organism>
<gene>
    <name evidence="1" type="ORF">RPERSI_LOCUS17270</name>
</gene>
<name>A0ACA9R645_9GLOM</name>
<keyword evidence="2" id="KW-1185">Reference proteome</keyword>
<feature type="non-terminal residue" evidence="1">
    <location>
        <position position="93"/>
    </location>
</feature>
<feature type="non-terminal residue" evidence="1">
    <location>
        <position position="1"/>
    </location>
</feature>